<keyword evidence="3" id="KW-0378">Hydrolase</keyword>
<dbReference type="InterPro" id="IPR003785">
    <property type="entry name" value="Creatininase/forma_Hydrolase"/>
</dbReference>
<dbReference type="AlphaFoldDB" id="A0A4R0HZL9"/>
<dbReference type="GO" id="GO:0009231">
    <property type="term" value="P:riboflavin biosynthetic process"/>
    <property type="evidence" value="ECO:0007669"/>
    <property type="project" value="TreeGrafter"/>
</dbReference>
<dbReference type="PANTHER" id="PTHR35005:SF1">
    <property type="entry name" value="2-AMINO-5-FORMYLAMINO-6-RIBOSYLAMINOPYRIMIDIN-4(3H)-ONE 5'-MONOPHOSPHATE DEFORMYLASE"/>
    <property type="match status" value="1"/>
</dbReference>
<dbReference type="SUPFAM" id="SSF102215">
    <property type="entry name" value="Creatininase"/>
    <property type="match status" value="1"/>
</dbReference>
<evidence type="ECO:0000313" key="6">
    <source>
        <dbReference type="EMBL" id="TCC17129.1"/>
    </source>
</evidence>
<sequence length="235" mass="25004">MNLLTTATSTDEAARMATIAVLPVGSFEQHGDHLPLITDTVVACLIAQGIAETYNLRLLPPITISCSHEHEGFAGTVSISASTVMTMIDDIRTSLARSGVERLVIVNGHGGNHVLANVTQEANVSGPRVVLYPQGDDWIAARTTAGLDSTWGGDMHGGEIETSIMLHAYPDLVRDSYRTADHEARDRPELLVTGLRGYTDTGIIGSPSLATAAKGRAVLESLTALFADHLKVLDH</sequence>
<keyword evidence="4" id="KW-0862">Zinc</keyword>
<proteinExistence type="inferred from homology"/>
<dbReference type="OrthoDB" id="9801445at2"/>
<evidence type="ECO:0000256" key="4">
    <source>
        <dbReference type="ARBA" id="ARBA00022833"/>
    </source>
</evidence>
<evidence type="ECO:0000256" key="5">
    <source>
        <dbReference type="ARBA" id="ARBA00024029"/>
    </source>
</evidence>
<keyword evidence="2" id="KW-0479">Metal-binding</keyword>
<gene>
    <name evidence="6" type="ORF">E0H50_40135</name>
</gene>
<dbReference type="GO" id="GO:0016811">
    <property type="term" value="F:hydrolase activity, acting on carbon-nitrogen (but not peptide) bonds, in linear amides"/>
    <property type="evidence" value="ECO:0007669"/>
    <property type="project" value="TreeGrafter"/>
</dbReference>
<evidence type="ECO:0000256" key="3">
    <source>
        <dbReference type="ARBA" id="ARBA00022801"/>
    </source>
</evidence>
<comment type="cofactor">
    <cofactor evidence="1">
        <name>Zn(2+)</name>
        <dbReference type="ChEBI" id="CHEBI:29105"/>
    </cofactor>
</comment>
<dbReference type="RefSeq" id="WP_131296404.1">
    <property type="nucleotide sequence ID" value="NZ_SJKA01000027.1"/>
</dbReference>
<evidence type="ECO:0000256" key="2">
    <source>
        <dbReference type="ARBA" id="ARBA00022723"/>
    </source>
</evidence>
<organism evidence="6 7">
    <name type="scientific">Kribbella sindirgiensis</name>
    <dbReference type="NCBI Taxonomy" id="1124744"/>
    <lineage>
        <taxon>Bacteria</taxon>
        <taxon>Bacillati</taxon>
        <taxon>Actinomycetota</taxon>
        <taxon>Actinomycetes</taxon>
        <taxon>Propionibacteriales</taxon>
        <taxon>Kribbellaceae</taxon>
        <taxon>Kribbella</taxon>
    </lineage>
</organism>
<dbReference type="Pfam" id="PF02633">
    <property type="entry name" value="Creatininase"/>
    <property type="match status" value="1"/>
</dbReference>
<dbReference type="InterPro" id="IPR024087">
    <property type="entry name" value="Creatininase-like_sf"/>
</dbReference>
<keyword evidence="7" id="KW-1185">Reference proteome</keyword>
<comment type="similarity">
    <text evidence="5">Belongs to the creatininase superfamily.</text>
</comment>
<evidence type="ECO:0000256" key="1">
    <source>
        <dbReference type="ARBA" id="ARBA00001947"/>
    </source>
</evidence>
<dbReference type="PANTHER" id="PTHR35005">
    <property type="entry name" value="3-DEHYDRO-SCYLLO-INOSOSE HYDROLASE"/>
    <property type="match status" value="1"/>
</dbReference>
<evidence type="ECO:0000313" key="7">
    <source>
        <dbReference type="Proteomes" id="UP000292695"/>
    </source>
</evidence>
<dbReference type="Proteomes" id="UP000292695">
    <property type="component" value="Unassembled WGS sequence"/>
</dbReference>
<dbReference type="GO" id="GO:0046872">
    <property type="term" value="F:metal ion binding"/>
    <property type="evidence" value="ECO:0007669"/>
    <property type="project" value="UniProtKB-KW"/>
</dbReference>
<protein>
    <submittedName>
        <fullName evidence="6">Creatininase family protein</fullName>
    </submittedName>
</protein>
<dbReference type="Gene3D" id="3.40.50.10310">
    <property type="entry name" value="Creatininase"/>
    <property type="match status" value="1"/>
</dbReference>
<comment type="caution">
    <text evidence="6">The sequence shown here is derived from an EMBL/GenBank/DDBJ whole genome shotgun (WGS) entry which is preliminary data.</text>
</comment>
<accession>A0A4R0HZL9</accession>
<dbReference type="EMBL" id="SJKA01000027">
    <property type="protein sequence ID" value="TCC17129.1"/>
    <property type="molecule type" value="Genomic_DNA"/>
</dbReference>
<name>A0A4R0HZL9_9ACTN</name>
<reference evidence="6 7" key="1">
    <citation type="submission" date="2019-02" db="EMBL/GenBank/DDBJ databases">
        <title>Kribbella capetownensis sp. nov. and Kribbella speibonae sp. nov., isolated from soil.</title>
        <authorList>
            <person name="Curtis S.M."/>
            <person name="Norton I."/>
            <person name="Everest G.J."/>
            <person name="Meyers P.R."/>
        </authorList>
    </citation>
    <scope>NUCLEOTIDE SEQUENCE [LARGE SCALE GENOMIC DNA]</scope>
    <source>
        <strain evidence="6 7">DSM 27082</strain>
    </source>
</reference>